<evidence type="ECO:0000256" key="4">
    <source>
        <dbReference type="ARBA" id="ARBA00022989"/>
    </source>
</evidence>
<proteinExistence type="predicted"/>
<feature type="transmembrane region" description="Helical" evidence="6">
    <location>
        <begin position="69"/>
        <end position="88"/>
    </location>
</feature>
<gene>
    <name evidence="7" type="ORF">GXY80_01685</name>
</gene>
<dbReference type="AlphaFoldDB" id="A0A351U6N5"/>
<comment type="subcellular location">
    <subcellularLocation>
        <location evidence="1">Cell membrane</location>
        <topology evidence="1">Multi-pass membrane protein</topology>
    </subcellularLocation>
</comment>
<keyword evidence="4 6" id="KW-1133">Transmembrane helix</keyword>
<dbReference type="PANTHER" id="PTHR38825:SF1">
    <property type="entry name" value="TRANSPORTER, LYSE FAMILY"/>
    <property type="match status" value="1"/>
</dbReference>
<evidence type="ECO:0000313" key="7">
    <source>
        <dbReference type="EMBL" id="NLW34182.1"/>
    </source>
</evidence>
<organism evidence="7 8">
    <name type="scientific">Syntrophorhabdus aromaticivorans</name>
    <dbReference type="NCBI Taxonomy" id="328301"/>
    <lineage>
        <taxon>Bacteria</taxon>
        <taxon>Pseudomonadati</taxon>
        <taxon>Thermodesulfobacteriota</taxon>
        <taxon>Syntrophorhabdia</taxon>
        <taxon>Syntrophorhabdales</taxon>
        <taxon>Syntrophorhabdaceae</taxon>
        <taxon>Syntrophorhabdus</taxon>
    </lineage>
</organism>
<keyword evidence="2" id="KW-1003">Cell membrane</keyword>
<evidence type="ECO:0000313" key="8">
    <source>
        <dbReference type="Proteomes" id="UP000777265"/>
    </source>
</evidence>
<sequence>MTFLSLFSVGFVMGLTGAMAPGPLLTVTIGESTRRGGIAGPLVVLGHGILEFALLTLIVFGAANFLNSVKIFAGIALSGGIVLIYMGYSTIKGLKGYSLAAETAGQKQGLHPVLAGIIISLSNPYWFIWWITIGMGYVMFARGLGIHGVLVFFAGHILSDLAWYSFVSYGIQFGGKFLSIRVIKGVLLVCSLFLVLFGIFFIVKGYSFISTSG</sequence>
<reference evidence="7" key="2">
    <citation type="submission" date="2020-01" db="EMBL/GenBank/DDBJ databases">
        <authorList>
            <person name="Campanaro S."/>
        </authorList>
    </citation>
    <scope>NUCLEOTIDE SEQUENCE</scope>
    <source>
        <strain evidence="7">AS06rmzACSIP_7</strain>
    </source>
</reference>
<feature type="transmembrane region" description="Helical" evidence="6">
    <location>
        <begin position="6"/>
        <end position="30"/>
    </location>
</feature>
<evidence type="ECO:0000256" key="1">
    <source>
        <dbReference type="ARBA" id="ARBA00004651"/>
    </source>
</evidence>
<evidence type="ECO:0000256" key="2">
    <source>
        <dbReference type="ARBA" id="ARBA00022475"/>
    </source>
</evidence>
<feature type="transmembrane region" description="Helical" evidence="6">
    <location>
        <begin position="109"/>
        <end position="132"/>
    </location>
</feature>
<dbReference type="GO" id="GO:0006865">
    <property type="term" value="P:amino acid transport"/>
    <property type="evidence" value="ECO:0007669"/>
    <property type="project" value="InterPro"/>
</dbReference>
<dbReference type="Pfam" id="PF01810">
    <property type="entry name" value="LysE"/>
    <property type="match status" value="1"/>
</dbReference>
<dbReference type="GO" id="GO:0005886">
    <property type="term" value="C:plasma membrane"/>
    <property type="evidence" value="ECO:0007669"/>
    <property type="project" value="UniProtKB-SubCell"/>
</dbReference>
<protein>
    <submittedName>
        <fullName evidence="7">LysE family transporter</fullName>
    </submittedName>
</protein>
<name>A0A351U6N5_9BACT</name>
<dbReference type="InterPro" id="IPR001123">
    <property type="entry name" value="LeuE-type"/>
</dbReference>
<reference evidence="7" key="1">
    <citation type="journal article" date="2020" name="Biotechnol. Biofuels">
        <title>New insights from the biogas microbiome by comprehensive genome-resolved metagenomics of nearly 1600 species originating from multiple anaerobic digesters.</title>
        <authorList>
            <person name="Campanaro S."/>
            <person name="Treu L."/>
            <person name="Rodriguez-R L.M."/>
            <person name="Kovalovszki A."/>
            <person name="Ziels R.M."/>
            <person name="Maus I."/>
            <person name="Zhu X."/>
            <person name="Kougias P.G."/>
            <person name="Basile A."/>
            <person name="Luo G."/>
            <person name="Schluter A."/>
            <person name="Konstantinidis K.T."/>
            <person name="Angelidaki I."/>
        </authorList>
    </citation>
    <scope>NUCLEOTIDE SEQUENCE</scope>
    <source>
        <strain evidence="7">AS06rmzACSIP_7</strain>
    </source>
</reference>
<dbReference type="Proteomes" id="UP000777265">
    <property type="component" value="Unassembled WGS sequence"/>
</dbReference>
<dbReference type="PANTHER" id="PTHR38825">
    <property type="entry name" value="LYSINE EXPORTER PROTEIN (LYSE/YGGA)"/>
    <property type="match status" value="1"/>
</dbReference>
<accession>A0A351U6N5</accession>
<feature type="transmembrane region" description="Helical" evidence="6">
    <location>
        <begin position="144"/>
        <end position="166"/>
    </location>
</feature>
<evidence type="ECO:0000256" key="5">
    <source>
        <dbReference type="ARBA" id="ARBA00023136"/>
    </source>
</evidence>
<evidence type="ECO:0000256" key="6">
    <source>
        <dbReference type="SAM" id="Phobius"/>
    </source>
</evidence>
<comment type="caution">
    <text evidence="7">The sequence shown here is derived from an EMBL/GenBank/DDBJ whole genome shotgun (WGS) entry which is preliminary data.</text>
</comment>
<dbReference type="EMBL" id="JAAYEE010000028">
    <property type="protein sequence ID" value="NLW34182.1"/>
    <property type="molecule type" value="Genomic_DNA"/>
</dbReference>
<keyword evidence="3 6" id="KW-0812">Transmembrane</keyword>
<evidence type="ECO:0000256" key="3">
    <source>
        <dbReference type="ARBA" id="ARBA00022692"/>
    </source>
</evidence>
<feature type="transmembrane region" description="Helical" evidence="6">
    <location>
        <begin position="186"/>
        <end position="209"/>
    </location>
</feature>
<feature type="transmembrane region" description="Helical" evidence="6">
    <location>
        <begin position="42"/>
        <end position="63"/>
    </location>
</feature>
<keyword evidence="5 6" id="KW-0472">Membrane</keyword>